<evidence type="ECO:0000256" key="9">
    <source>
        <dbReference type="SAM" id="SignalP"/>
    </source>
</evidence>
<evidence type="ECO:0000256" key="5">
    <source>
        <dbReference type="ARBA" id="ARBA00022729"/>
    </source>
</evidence>
<name>A0A8S1QXX7_9CILI</name>
<evidence type="ECO:0000313" key="10">
    <source>
        <dbReference type="EMBL" id="CAD8119965.1"/>
    </source>
</evidence>
<evidence type="ECO:0000256" key="8">
    <source>
        <dbReference type="SAM" id="Phobius"/>
    </source>
</evidence>
<dbReference type="InterPro" id="IPR003368">
    <property type="entry name" value="POMP_repeat"/>
</dbReference>
<feature type="transmembrane region" description="Helical" evidence="8">
    <location>
        <begin position="2889"/>
        <end position="2910"/>
    </location>
</feature>
<evidence type="ECO:0000256" key="6">
    <source>
        <dbReference type="ARBA" id="ARBA00023136"/>
    </source>
</evidence>
<evidence type="ECO:0000256" key="2">
    <source>
        <dbReference type="ARBA" id="ARBA00004442"/>
    </source>
</evidence>
<dbReference type="OrthoDB" id="299573at2759"/>
<keyword evidence="6 8" id="KW-0472">Membrane</keyword>
<feature type="transmembrane region" description="Helical" evidence="8">
    <location>
        <begin position="2670"/>
        <end position="2690"/>
    </location>
</feature>
<feature type="transmembrane region" description="Helical" evidence="8">
    <location>
        <begin position="2710"/>
        <end position="2731"/>
    </location>
</feature>
<dbReference type="CDD" id="cd00064">
    <property type="entry name" value="FU"/>
    <property type="match status" value="1"/>
</dbReference>
<keyword evidence="11" id="KW-1185">Reference proteome</keyword>
<dbReference type="InterPro" id="IPR006212">
    <property type="entry name" value="Furin_repeat"/>
</dbReference>
<dbReference type="Proteomes" id="UP000692954">
    <property type="component" value="Unassembled WGS sequence"/>
</dbReference>
<keyword evidence="5 9" id="KW-0732">Signal</keyword>
<keyword evidence="7" id="KW-0998">Cell outer membrane</keyword>
<organism evidence="10 11">
    <name type="scientific">Paramecium sonneborni</name>
    <dbReference type="NCBI Taxonomy" id="65129"/>
    <lineage>
        <taxon>Eukaryota</taxon>
        <taxon>Sar</taxon>
        <taxon>Alveolata</taxon>
        <taxon>Ciliophora</taxon>
        <taxon>Intramacronucleata</taxon>
        <taxon>Oligohymenophorea</taxon>
        <taxon>Peniculida</taxon>
        <taxon>Parameciidae</taxon>
        <taxon>Paramecium</taxon>
    </lineage>
</organism>
<evidence type="ECO:0000256" key="1">
    <source>
        <dbReference type="ARBA" id="ARBA00004196"/>
    </source>
</evidence>
<accession>A0A8S1QXX7</accession>
<keyword evidence="8" id="KW-1133">Transmembrane helix</keyword>
<feature type="transmembrane region" description="Helical" evidence="8">
    <location>
        <begin position="2861"/>
        <end position="2883"/>
    </location>
</feature>
<dbReference type="PANTHER" id="PTHR11319">
    <property type="entry name" value="G PROTEIN-COUPLED RECEPTOR-RELATED"/>
    <property type="match status" value="1"/>
</dbReference>
<comment type="caution">
    <text evidence="10">The sequence shown here is derived from an EMBL/GenBank/DDBJ whole genome shotgun (WGS) entry which is preliminary data.</text>
</comment>
<feature type="signal peptide" evidence="9">
    <location>
        <begin position="1"/>
        <end position="24"/>
    </location>
</feature>
<protein>
    <submittedName>
        <fullName evidence="10">Uncharacterized protein</fullName>
    </submittedName>
</protein>
<evidence type="ECO:0000256" key="4">
    <source>
        <dbReference type="ARBA" id="ARBA00022525"/>
    </source>
</evidence>
<keyword evidence="8" id="KW-0812">Transmembrane</keyword>
<dbReference type="NCBIfam" id="TIGR01376">
    <property type="entry name" value="POMP_repeat"/>
    <property type="match status" value="1"/>
</dbReference>
<feature type="transmembrane region" description="Helical" evidence="8">
    <location>
        <begin position="2829"/>
        <end position="2846"/>
    </location>
</feature>
<feature type="chain" id="PRO_5035843955" evidence="9">
    <location>
        <begin position="25"/>
        <end position="3064"/>
    </location>
</feature>
<dbReference type="GO" id="GO:0005576">
    <property type="term" value="C:extracellular region"/>
    <property type="evidence" value="ECO:0007669"/>
    <property type="project" value="UniProtKB-SubCell"/>
</dbReference>
<comment type="subcellular location">
    <subcellularLocation>
        <location evidence="1">Cell envelope</location>
    </subcellularLocation>
    <subcellularLocation>
        <location evidence="2">Cell outer membrane</location>
    </subcellularLocation>
    <subcellularLocation>
        <location evidence="3">Secreted</location>
    </subcellularLocation>
</comment>
<reference evidence="10" key="1">
    <citation type="submission" date="2021-01" db="EMBL/GenBank/DDBJ databases">
        <authorList>
            <consortium name="Genoscope - CEA"/>
            <person name="William W."/>
        </authorList>
    </citation>
    <scope>NUCLEOTIDE SEQUENCE</scope>
</reference>
<evidence type="ECO:0000256" key="7">
    <source>
        <dbReference type="ARBA" id="ARBA00023237"/>
    </source>
</evidence>
<dbReference type="PANTHER" id="PTHR11319:SF35">
    <property type="entry name" value="OUTER MEMBRANE PROTEIN PMPC-RELATED"/>
    <property type="match status" value="1"/>
</dbReference>
<evidence type="ECO:0000256" key="3">
    <source>
        <dbReference type="ARBA" id="ARBA00004613"/>
    </source>
</evidence>
<keyword evidence="4" id="KW-0964">Secreted</keyword>
<sequence length="3064" mass="358594">MRKFLLNIELFNLFLVIQIHLVCSNNCTYESYDSSLLSQDYPQEIQNFNIEQMDLSRGNSFSFGFWSQCIPLWNPIYYPTIQGDYRQDLLEHGQFLYQIMNGNKISVISYVILELQSLKVGHVVDIQNNKNAISLLFNYPPQDYEGKWIFTFITIQPQMKKIIIQMDDQLKYIQPLEIISNIFTIIIGGRGYTDKLLNLNLFKGRLSKLYWNNNWFFNENMHNFLTQNCKIAQISEKEEIVMIIKGLQYFDGQTERQGYFDQFGNKYCISGWMKVDITQIDYYSKMPIIRITAFKNYGSGKNIGDELMKLEIEINKIQTDKTKYILTSNLYGIPKLSLQSQYSDLNSILSLESCCGYYLNGVQQWHFIQYEYGRQQKNEKIMIQIQFSNELGIQTYLIGSTKYQSSFINSRFYYLFGGDYFTSKMLQAFVSDFKVQFNYQKDKDFMKDVCYYSCETCNGPQQTNCLSCNPDSNRVFLNEENKCQCQQGYIDYDGQKFCVKFENRFPSISQSFIINEEQTSCQYGYFLVPRSNQCVKCPQENKNDLLCVDCLQFPLTWYQQTVCTMDFINQGQQFDSAYQLNFRDYRDYDFYFLDDLNQLNLQQDRKEEKCVLSREKTQGYYIYVSCKPNYYINNNDCQEINSHCLEAQENGNCRVCIDKMYPFNNKCNNCPIHCQTCNFNQIDQEVQCTSCSEKFTLKDKQCQPCGSYCQQCQHYYDNNSKYSYLKCMKCIDDSKYFLSFDGINCQQNKIENCLYAFQYLKSDQKVNTIDQYFELQFNQQNIMTSCARCLDNFIFVLSEQVCLLLKNSSCVFGYAQQLVQCDSKQNNLAYSQTKGNVCTTQQICLITNSTVLEEVQFIQSCTEFSFISQCEICIQGRYSVTDQQNIYDCLNCQNGYYLDKLIGKCFQCPSNLKCFSCYQQHKLAQDNWKVGVRAFYKVFIEKDDEHPFKEYGQSQMQEDYEIKCSQCLSGYQLINNQCIQLCSDSCLLCQFIDEQYYCLKCKFGQNGRRLTLYNNQCIDCQPNCALCRVRSNEEIFNINPLFNNQIYIRYSHQCLKTYTNTHNIYDQQLGMFIKCLNPDSRCYLQYNINLNLYCSQIEYENDRDAINDQFQRQQFMLENILVDDLISESSFKEANEKLITSIKIYIQSKTSQKCIIPEESKIQQIFSQNIFSAINVELEFNFSHEIQFVFQRILEFKNFNSIKINNLRLIPYTSNKLKQIIFTSCFPLTVKLSNILFYSQNITVQSQLNFINVSSLQIINFTINEVYLEKSDKFIKVVSTEFSKLISIDSFYLLNSRLDGINLIHLELKQYDIFTFMNSIFKGNFYNSTIISTQENQLISKCYMKFIQIESNIQDCQSIFNLFWFSSVELSNFIIQNSQLFKTSLIKLNNNSTLNEIHILKCQLIEQSVGIFNSELASYEKQFIINISNITFESNKYDQTIKLLNIQKFTFMSSQLEISNISIINNEMISNQSDFNQLLYESSLIYFSQDEIIINRLQIQRGYGLIDICFFETKYLQINNAIITQGQEYKFQIHQYLDCLLKYIKGQYYLQSLFIYSCVNLTINDIIIQEVYSTNSPIISYQSALLTTVQQTEQMIISDVKVMNNLLLITEQKFSVSIIKIESVQISSILFSNITFINNIMQVYIQDNLKVSALLLNLDCQQGQIILIQSHLSNNIVFNSTNSLVQIKSKSLDVINCQFLNNSIFNYQILQAKLLWGFSDQDLIFLEDIQNIFQIKSSTGNALFIIEELNIMDCLFSNSQGSYGGAFQIIAQNYCNIKLIDLSFDNVMTSFQEENEQGGGLFIDSSSALSLNINIRDIRANTIFSRYQGGLIYLKAGSKNINVTMDQLILNNIHSLQGSIFYVSFQSQSSYTKNLQISNILIKNSYRVLLEFLNKYDKISTNQEYALNNNKTLFFIEFGQQIKFQNIFVENLLYESFLQLSSTKRLNIINLQIINSKQSNFLVHIESNQFQSCQINFHNILIQNTSVGQFDLIQNNCPYLPNPFYYSKSFQCFSIDQQVQAPSNLIKAFDSNYPQDFCWRNLNQNLTDMTESGLILLTQLYDGDLIELKDIYLIEINCSFCQKGLLSFNYKSTAQISKSSSIQNIFIRSSSCGKKGCFNLFKNNQNRLLFQYNEQQKYLLDFESIIKNYICENNQCKEGTCINSQNIIIHLQDCNFQNNYASLRGGAIYTNSEILIYNCQIQKNIANVGGGIYQIESIQYPVLNNQIYENMADNFGENIISIPDKLALQIYKMEILPNIRLFDNDQLTIDQVYIKPYKTIEGKISQQLLIPSGQAISKYKYFDWKNRQYIKSNYTFHLVLLNQQNQIIKNLKDTSCRIQSRIHNILENQTDQDNFLLNFTNLNTIKFDDLTQNYNLDNMIIYLDNELPENLCLLIEFICNSIQIPIFNKELPYNLIGSHNNYKLRVEVRTLPCQFGEIKSVENFSCILCDDSQGLFSLKINQPKCQVKDDVSTISVNSSQLNLKQGFWRPYIDTNKVSNCLNLLSNCLGGLIEGDQSCTNGHIGALCEECDLYNTRGDGEYSISQRFTCGSCQEIQKNTVIITLVSFWTLISVFISVQGTIKATHNVLPDFKFIFYNPTQNHQDTSAILMKLLTNYLQILDIISTFQLDFSEGLQGTLESISSPFESMIYSLDCFLSNTFKYEIHYARMIWELITPFFYISFFFFVYFLASKIRYATFNKSVITTTLIYMYIYLQPTLIGGFMLLISYREISDYKWISSNVSYRYDSDIHQLWIFQFCLPSLFTLSIIIPFYLLFGLYQNRNKFHLKMIKQSWGYLYLEYRNLAYYWEIVKIFQRELIILTLTYFEDSILIKAIIVVLILIIYLNLNKKFKPYNLNNLNELDYFLTNTCIASINLGIGCYISQHSNSTGISYVFITIIFSINIYSILYLFSKILKEFLRQQIIELEQKMNLIKITIIKYFPFLMKFKIISQFLKNYQDKQIRQKYLIKRLKSYLMRIAKKIIIIKNQEKCYFNNQEINFDQFVDSRTITPIISSSKKSLCQRNLIKTNSLILLQQQVCYQINDQKRPTLQFNTNINETISGRQN</sequence>
<evidence type="ECO:0000313" key="11">
    <source>
        <dbReference type="Proteomes" id="UP000692954"/>
    </source>
</evidence>
<dbReference type="EMBL" id="CAJJDN010000123">
    <property type="protein sequence ID" value="CAD8119965.1"/>
    <property type="molecule type" value="Genomic_DNA"/>
</dbReference>
<feature type="transmembrane region" description="Helical" evidence="8">
    <location>
        <begin position="2752"/>
        <end position="2778"/>
    </location>
</feature>
<gene>
    <name evidence="10" type="ORF">PSON_ATCC_30995.1.T1230142</name>
</gene>
<proteinExistence type="predicted"/>